<protein>
    <submittedName>
        <fullName evidence="1">Uncharacterized protein</fullName>
    </submittedName>
</protein>
<accession>A0A2P5FQ50</accession>
<dbReference type="AlphaFoldDB" id="A0A2P5FQ50"/>
<comment type="caution">
    <text evidence="1">The sequence shown here is derived from an EMBL/GenBank/DDBJ whole genome shotgun (WGS) entry which is preliminary data.</text>
</comment>
<proteinExistence type="predicted"/>
<dbReference type="InParanoid" id="A0A2P5FQ50"/>
<dbReference type="Proteomes" id="UP000237000">
    <property type="component" value="Unassembled WGS sequence"/>
</dbReference>
<reference evidence="2" key="1">
    <citation type="submission" date="2016-06" db="EMBL/GenBank/DDBJ databases">
        <title>Parallel loss of symbiosis genes in relatives of nitrogen-fixing non-legume Parasponia.</title>
        <authorList>
            <person name="Van Velzen R."/>
            <person name="Holmer R."/>
            <person name="Bu F."/>
            <person name="Rutten L."/>
            <person name="Van Zeijl A."/>
            <person name="Liu W."/>
            <person name="Santuari L."/>
            <person name="Cao Q."/>
            <person name="Sharma T."/>
            <person name="Shen D."/>
            <person name="Roswanjaya Y."/>
            <person name="Wardhani T."/>
            <person name="Kalhor M.S."/>
            <person name="Jansen J."/>
            <person name="Van den Hoogen J."/>
            <person name="Gungor B."/>
            <person name="Hartog M."/>
            <person name="Hontelez J."/>
            <person name="Verver J."/>
            <person name="Yang W.-C."/>
            <person name="Schijlen E."/>
            <person name="Repin R."/>
            <person name="Schilthuizen M."/>
            <person name="Schranz E."/>
            <person name="Heidstra R."/>
            <person name="Miyata K."/>
            <person name="Fedorova E."/>
            <person name="Kohlen W."/>
            <person name="Bisseling T."/>
            <person name="Smit S."/>
            <person name="Geurts R."/>
        </authorList>
    </citation>
    <scope>NUCLEOTIDE SEQUENCE [LARGE SCALE GENOMIC DNA]</scope>
    <source>
        <strain evidence="2">cv. RG33-2</strain>
    </source>
</reference>
<name>A0A2P5FQ50_TREOI</name>
<gene>
    <name evidence="1" type="ORF">TorRG33x02_043430</name>
</gene>
<keyword evidence="2" id="KW-1185">Reference proteome</keyword>
<dbReference type="EMBL" id="JXTC01000016">
    <property type="protein sequence ID" value="PON99925.1"/>
    <property type="molecule type" value="Genomic_DNA"/>
</dbReference>
<evidence type="ECO:0000313" key="1">
    <source>
        <dbReference type="EMBL" id="PON99925.1"/>
    </source>
</evidence>
<organism evidence="1 2">
    <name type="scientific">Trema orientale</name>
    <name type="common">Charcoal tree</name>
    <name type="synonym">Celtis orientalis</name>
    <dbReference type="NCBI Taxonomy" id="63057"/>
    <lineage>
        <taxon>Eukaryota</taxon>
        <taxon>Viridiplantae</taxon>
        <taxon>Streptophyta</taxon>
        <taxon>Embryophyta</taxon>
        <taxon>Tracheophyta</taxon>
        <taxon>Spermatophyta</taxon>
        <taxon>Magnoliopsida</taxon>
        <taxon>eudicotyledons</taxon>
        <taxon>Gunneridae</taxon>
        <taxon>Pentapetalae</taxon>
        <taxon>rosids</taxon>
        <taxon>fabids</taxon>
        <taxon>Rosales</taxon>
        <taxon>Cannabaceae</taxon>
        <taxon>Trema</taxon>
    </lineage>
</organism>
<evidence type="ECO:0000313" key="2">
    <source>
        <dbReference type="Proteomes" id="UP000237000"/>
    </source>
</evidence>
<sequence>MKRYFDRNYGMADIGVAKKKPYRNSLVESQAQSMSTDQAGSAESVVGPLAIDHSAIVAQALGHH</sequence>